<reference evidence="2" key="1">
    <citation type="journal article" date="2023" name="Insect Mol. Biol.">
        <title>Genome sequencing provides insights into the evolution of gene families encoding plant cell wall-degrading enzymes in longhorned beetles.</title>
        <authorList>
            <person name="Shin N.R."/>
            <person name="Okamura Y."/>
            <person name="Kirsch R."/>
            <person name="Pauchet Y."/>
        </authorList>
    </citation>
    <scope>NUCLEOTIDE SEQUENCE</scope>
    <source>
        <strain evidence="2">AMC_N1</strain>
    </source>
</reference>
<dbReference type="SUPFAM" id="SSF52087">
    <property type="entry name" value="CRAL/TRIO domain"/>
    <property type="match status" value="1"/>
</dbReference>
<feature type="domain" description="CRAL-TRIO" evidence="1">
    <location>
        <begin position="76"/>
        <end position="219"/>
    </location>
</feature>
<evidence type="ECO:0000259" key="1">
    <source>
        <dbReference type="PROSITE" id="PS50191"/>
    </source>
</evidence>
<dbReference type="AlphaFoldDB" id="A0AAV8YF95"/>
<dbReference type="GO" id="GO:1902936">
    <property type="term" value="F:phosphatidylinositol bisphosphate binding"/>
    <property type="evidence" value="ECO:0007669"/>
    <property type="project" value="TreeGrafter"/>
</dbReference>
<proteinExistence type="predicted"/>
<dbReference type="Pfam" id="PF00650">
    <property type="entry name" value="CRAL_TRIO"/>
    <property type="match status" value="1"/>
</dbReference>
<dbReference type="InterPro" id="IPR036273">
    <property type="entry name" value="CRAL/TRIO_N_dom_sf"/>
</dbReference>
<accession>A0AAV8YF95</accession>
<organism evidence="2 3">
    <name type="scientific">Aromia moschata</name>
    <dbReference type="NCBI Taxonomy" id="1265417"/>
    <lineage>
        <taxon>Eukaryota</taxon>
        <taxon>Metazoa</taxon>
        <taxon>Ecdysozoa</taxon>
        <taxon>Arthropoda</taxon>
        <taxon>Hexapoda</taxon>
        <taxon>Insecta</taxon>
        <taxon>Pterygota</taxon>
        <taxon>Neoptera</taxon>
        <taxon>Endopterygota</taxon>
        <taxon>Coleoptera</taxon>
        <taxon>Polyphaga</taxon>
        <taxon>Cucujiformia</taxon>
        <taxon>Chrysomeloidea</taxon>
        <taxon>Cerambycidae</taxon>
        <taxon>Cerambycinae</taxon>
        <taxon>Callichromatini</taxon>
        <taxon>Aromia</taxon>
    </lineage>
</organism>
<dbReference type="InterPro" id="IPR001251">
    <property type="entry name" value="CRAL-TRIO_dom"/>
</dbReference>
<dbReference type="SUPFAM" id="SSF46938">
    <property type="entry name" value="CRAL/TRIO N-terminal domain"/>
    <property type="match status" value="1"/>
</dbReference>
<dbReference type="PROSITE" id="PS50191">
    <property type="entry name" value="CRAL_TRIO"/>
    <property type="match status" value="1"/>
</dbReference>
<dbReference type="PRINTS" id="PR00180">
    <property type="entry name" value="CRETINALDHBP"/>
</dbReference>
<keyword evidence="3" id="KW-1185">Reference proteome</keyword>
<name>A0AAV8YF95_9CUCU</name>
<dbReference type="SMART" id="SM01100">
    <property type="entry name" value="CRAL_TRIO_N"/>
    <property type="match status" value="1"/>
</dbReference>
<dbReference type="CDD" id="cd00170">
    <property type="entry name" value="SEC14"/>
    <property type="match status" value="1"/>
</dbReference>
<dbReference type="InterPro" id="IPR036865">
    <property type="entry name" value="CRAL-TRIO_dom_sf"/>
</dbReference>
<dbReference type="PANTHER" id="PTHR10174">
    <property type="entry name" value="ALPHA-TOCOPHEROL TRANSFER PROTEIN-RELATED"/>
    <property type="match status" value="1"/>
</dbReference>
<dbReference type="InterPro" id="IPR011074">
    <property type="entry name" value="CRAL/TRIO_N_dom"/>
</dbReference>
<dbReference type="Gene3D" id="1.20.5.1200">
    <property type="entry name" value="Alpha-tocopherol transfer"/>
    <property type="match status" value="1"/>
</dbReference>
<dbReference type="PANTHER" id="PTHR10174:SF220">
    <property type="entry name" value="LD41874P"/>
    <property type="match status" value="1"/>
</dbReference>
<sequence>MMLKKHLNVPLKNDAFLIKFLRPCRYHQETAFKMMRRFYKFKAKHPKYGMNITPNAVRIVFDNDVFCFLPTRTSCGARIMIMNIGTKWNPKEVKVEEMFKAIMVAIEIAMLEPKTQLGGVHVIINVEGLSLVHICQFSPHLAKLIIDWVQDCAAVRLNGIHIINQPKIFTMLFQIFKPFLGEKLKKCIVFHGADKKSLTRRISPESLPEHFGGTADIPDYPGSLFSDMLFHYEEMFKEFGVYGYSTDKAKS</sequence>
<dbReference type="Proteomes" id="UP001162162">
    <property type="component" value="Unassembled WGS sequence"/>
</dbReference>
<dbReference type="EMBL" id="JAPWTK010000105">
    <property type="protein sequence ID" value="KAJ8950103.1"/>
    <property type="molecule type" value="Genomic_DNA"/>
</dbReference>
<dbReference type="GO" id="GO:0016020">
    <property type="term" value="C:membrane"/>
    <property type="evidence" value="ECO:0007669"/>
    <property type="project" value="TreeGrafter"/>
</dbReference>
<evidence type="ECO:0000313" key="3">
    <source>
        <dbReference type="Proteomes" id="UP001162162"/>
    </source>
</evidence>
<comment type="caution">
    <text evidence="2">The sequence shown here is derived from an EMBL/GenBank/DDBJ whole genome shotgun (WGS) entry which is preliminary data.</text>
</comment>
<protein>
    <recommendedName>
        <fullName evidence="1">CRAL-TRIO domain-containing protein</fullName>
    </recommendedName>
</protein>
<dbReference type="Gene3D" id="3.40.525.10">
    <property type="entry name" value="CRAL-TRIO lipid binding domain"/>
    <property type="match status" value="1"/>
</dbReference>
<evidence type="ECO:0000313" key="2">
    <source>
        <dbReference type="EMBL" id="KAJ8950103.1"/>
    </source>
</evidence>
<dbReference type="Gene3D" id="1.10.8.20">
    <property type="entry name" value="N-terminal domain of phosphatidylinositol transfer protein sec14p"/>
    <property type="match status" value="1"/>
</dbReference>
<gene>
    <name evidence="2" type="ORF">NQ318_017828</name>
</gene>
<dbReference type="SMART" id="SM00516">
    <property type="entry name" value="SEC14"/>
    <property type="match status" value="1"/>
</dbReference>